<protein>
    <submittedName>
        <fullName evidence="1">Outer membrane protein</fullName>
    </submittedName>
</protein>
<sequence length="189" mass="21666">MIPEDKLDDLFKTLQHDFDVEEPNAHHEDRFLAKLKHQNTVKQPTAIKNSYSFIKPIMEVAATVILLLTLTFAFQTEDNPTDLASVSPEMAKTQSFFNATIAQELKELEKENAPEVQPLIQDALKQLNILETDYNNLKQDLNKSGHDKRVIYAMIANFQNRIEILETVLETIDTVKQLKNISNENKNTI</sequence>
<proteinExistence type="predicted"/>
<comment type="caution">
    <text evidence="1">The sequence shown here is derived from an EMBL/GenBank/DDBJ whole genome shotgun (WGS) entry which is preliminary data.</text>
</comment>
<name>A0A9X1C9Y4_9FLAO</name>
<dbReference type="AlphaFoldDB" id="A0A9X1C9Y4"/>
<dbReference type="EMBL" id="JAUSUU010000009">
    <property type="protein sequence ID" value="MDQ0336437.1"/>
    <property type="molecule type" value="Genomic_DNA"/>
</dbReference>
<dbReference type="Proteomes" id="UP001138672">
    <property type="component" value="Unassembled WGS sequence"/>
</dbReference>
<keyword evidence="4" id="KW-1185">Reference proteome</keyword>
<dbReference type="Proteomes" id="UP001231587">
    <property type="component" value="Unassembled WGS sequence"/>
</dbReference>
<reference evidence="1" key="1">
    <citation type="submission" date="2021-03" db="EMBL/GenBank/DDBJ databases">
        <title>Genomic Encyclopedia of Type Strains, Phase IV (KMG-IV): sequencing the most valuable type-strain genomes for metagenomic binning, comparative biology and taxonomic classification.</title>
        <authorList>
            <person name="Goeker M."/>
        </authorList>
    </citation>
    <scope>NUCLEOTIDE SEQUENCE</scope>
    <source>
        <strain evidence="1">DSM 15523</strain>
        <strain evidence="2 4">DSM 16476</strain>
    </source>
</reference>
<evidence type="ECO:0000313" key="3">
    <source>
        <dbReference type="Proteomes" id="UP001138672"/>
    </source>
</evidence>
<evidence type="ECO:0000313" key="1">
    <source>
        <dbReference type="EMBL" id="MBP1841143.1"/>
    </source>
</evidence>
<evidence type="ECO:0000313" key="2">
    <source>
        <dbReference type="EMBL" id="MDQ0336437.1"/>
    </source>
</evidence>
<evidence type="ECO:0000313" key="4">
    <source>
        <dbReference type="Proteomes" id="UP001231587"/>
    </source>
</evidence>
<dbReference type="RefSeq" id="WP_057779387.1">
    <property type="nucleotide sequence ID" value="NZ_JAGGJQ010000009.1"/>
</dbReference>
<accession>A0A9X1C9Y4</accession>
<organism evidence="1 3">
    <name type="scientific">Formosa algae</name>
    <dbReference type="NCBI Taxonomy" id="225843"/>
    <lineage>
        <taxon>Bacteria</taxon>
        <taxon>Pseudomonadati</taxon>
        <taxon>Bacteroidota</taxon>
        <taxon>Flavobacteriia</taxon>
        <taxon>Flavobacteriales</taxon>
        <taxon>Flavobacteriaceae</taxon>
        <taxon>Formosa</taxon>
    </lineage>
</organism>
<gene>
    <name evidence="1" type="ORF">J2Z56_003075</name>
    <name evidence="2" type="ORF">J2Z57_002891</name>
</gene>
<dbReference type="EMBL" id="JAGGJQ010000009">
    <property type="protein sequence ID" value="MBP1841143.1"/>
    <property type="molecule type" value="Genomic_DNA"/>
</dbReference>